<feature type="region of interest" description="Disordered" evidence="1">
    <location>
        <begin position="1000"/>
        <end position="1078"/>
    </location>
</feature>
<protein>
    <recommendedName>
        <fullName evidence="4">Integrase catalytic domain-containing protein</fullName>
    </recommendedName>
</protein>
<dbReference type="SUPFAM" id="SSF53098">
    <property type="entry name" value="Ribonuclease H-like"/>
    <property type="match status" value="1"/>
</dbReference>
<feature type="compositionally biased region" description="Low complexity" evidence="1">
    <location>
        <begin position="463"/>
        <end position="501"/>
    </location>
</feature>
<evidence type="ECO:0008006" key="4">
    <source>
        <dbReference type="Google" id="ProtNLM"/>
    </source>
</evidence>
<dbReference type="Proteomes" id="UP000054558">
    <property type="component" value="Unassembled WGS sequence"/>
</dbReference>
<evidence type="ECO:0000313" key="3">
    <source>
        <dbReference type="Proteomes" id="UP000054558"/>
    </source>
</evidence>
<feature type="compositionally biased region" description="Low complexity" evidence="1">
    <location>
        <begin position="1465"/>
        <end position="1477"/>
    </location>
</feature>
<evidence type="ECO:0000313" key="2">
    <source>
        <dbReference type="EMBL" id="GAQ78716.1"/>
    </source>
</evidence>
<dbReference type="Gene3D" id="3.30.420.10">
    <property type="entry name" value="Ribonuclease H-like superfamily/Ribonuclease H"/>
    <property type="match status" value="1"/>
</dbReference>
<feature type="region of interest" description="Disordered" evidence="1">
    <location>
        <begin position="1282"/>
        <end position="1323"/>
    </location>
</feature>
<feature type="compositionally biased region" description="Pro residues" evidence="1">
    <location>
        <begin position="1432"/>
        <end position="1443"/>
    </location>
</feature>
<dbReference type="GO" id="GO:0003676">
    <property type="term" value="F:nucleic acid binding"/>
    <property type="evidence" value="ECO:0007669"/>
    <property type="project" value="InterPro"/>
</dbReference>
<reference evidence="2 3" key="1">
    <citation type="journal article" date="2014" name="Nat. Commun.">
        <title>Klebsormidium flaccidum genome reveals primary factors for plant terrestrial adaptation.</title>
        <authorList>
            <person name="Hori K."/>
            <person name="Maruyama F."/>
            <person name="Fujisawa T."/>
            <person name="Togashi T."/>
            <person name="Yamamoto N."/>
            <person name="Seo M."/>
            <person name="Sato S."/>
            <person name="Yamada T."/>
            <person name="Mori H."/>
            <person name="Tajima N."/>
            <person name="Moriyama T."/>
            <person name="Ikeuchi M."/>
            <person name="Watanabe M."/>
            <person name="Wada H."/>
            <person name="Kobayashi K."/>
            <person name="Saito M."/>
            <person name="Masuda T."/>
            <person name="Sasaki-Sekimoto Y."/>
            <person name="Mashiguchi K."/>
            <person name="Awai K."/>
            <person name="Shimojima M."/>
            <person name="Masuda S."/>
            <person name="Iwai M."/>
            <person name="Nobusawa T."/>
            <person name="Narise T."/>
            <person name="Kondo S."/>
            <person name="Saito H."/>
            <person name="Sato R."/>
            <person name="Murakawa M."/>
            <person name="Ihara Y."/>
            <person name="Oshima-Yamada Y."/>
            <person name="Ohtaka K."/>
            <person name="Satoh M."/>
            <person name="Sonobe K."/>
            <person name="Ishii M."/>
            <person name="Ohtani R."/>
            <person name="Kanamori-Sato M."/>
            <person name="Honoki R."/>
            <person name="Miyazaki D."/>
            <person name="Mochizuki H."/>
            <person name="Umetsu J."/>
            <person name="Higashi K."/>
            <person name="Shibata D."/>
            <person name="Kamiya Y."/>
            <person name="Sato N."/>
            <person name="Nakamura Y."/>
            <person name="Tabata S."/>
            <person name="Ida S."/>
            <person name="Kurokawa K."/>
            <person name="Ohta H."/>
        </authorList>
    </citation>
    <scope>NUCLEOTIDE SEQUENCE [LARGE SCALE GENOMIC DNA]</scope>
    <source>
        <strain evidence="2 3">NIES-2285</strain>
    </source>
</reference>
<feature type="region of interest" description="Disordered" evidence="1">
    <location>
        <begin position="433"/>
        <end position="501"/>
    </location>
</feature>
<evidence type="ECO:0000256" key="1">
    <source>
        <dbReference type="SAM" id="MobiDB-lite"/>
    </source>
</evidence>
<feature type="region of interest" description="Disordered" evidence="1">
    <location>
        <begin position="389"/>
        <end position="419"/>
    </location>
</feature>
<feature type="compositionally biased region" description="Acidic residues" evidence="1">
    <location>
        <begin position="389"/>
        <end position="402"/>
    </location>
</feature>
<name>A0A1Y1HQ53_KLENI</name>
<dbReference type="EMBL" id="DF236967">
    <property type="protein sequence ID" value="GAQ78716.1"/>
    <property type="molecule type" value="Genomic_DNA"/>
</dbReference>
<keyword evidence="3" id="KW-1185">Reference proteome</keyword>
<dbReference type="InterPro" id="IPR012337">
    <property type="entry name" value="RNaseH-like_sf"/>
</dbReference>
<sequence length="1530" mass="166672">MDNALSVGAVKSLCQEKGTYIQPLPAYSPWINGLAKSAVKHFKRGLRKLQARYGDDWPRYFYDLLFAHRICVRGATLFSAFHMVYGRHPVLPVERLFAQRYKTTLAATDEEVDDVTGRCLEDIVATQRLNALLRATRQAQIYRAAAFNQDVRQQKAIEAFKKRQHRGVYRASNLAPGYKVVMRKTRKQHPLDLGWEGPYQFVGFMDDNAQVAILEDANQLCWTRHSNSPRSAGSLLHQLQHPTMAAAKWPRTWVPSEGEDPFSCGGTSETTFGPTEEEIATAQKAVPLLSVPLLKRREIEILREVCSKMEGAPDAAQLMAMLPKYRVMQLELAAGDDRVKNKLLQLWPVLGLTKVCADVLMDPPERAREASEDVIIPFQEGQAVDEEALEEGGPEFAAEEEVREVPRPEIPLGGTGRGDEFEEELDQAIRRSQALQEQEAGAGAVAAAEPRAQGVQEGREAAAEGAPGAEGPPSTATPQTTALPAAPPSTEAQPAVQQVAAQGETIQQELRRLAQQHPLVDPPERGPIMEQTDALRKEAADVFSHTGYARDYDGKRRVVHTGGQLDGTIEGGAMDSTHSQWLQEQGLHIPIFTDSAGQDRHVTCEGGTWQTLGNTIRHAPTPEEFNGRSRNFYNNGILAADKVWVVPDLVVWYNGSDYDTHGINCFQLGRVKTFTTNGDGTVVKLLKTRPYADASSVITDWFANQSKNQTPAEDYGPTTGIKSYNLLPVTSALQLHIFPRWRHLKIDVYDPRQEEAQPSFCQLAWDAQFVTRPHDFAPGHYYFWLNSIDFQMAGWMCRGIADVPDGVIEFRALQHLPIDRFFDVIAAYRAQPGHNSPEGHQRVVYSEWMGNYHPTAEADWRPQMLLASRCNSIEYYMIPNNSAPLYLSPVDRAHTAPYGTWEYVFRQYHVNRTARTRFFVYDEAVAILRNVPLPAGAIIGLGPTRRPRAPYWWALNRRLSDVRLPGHPLLDGGRDVKTLYPLEARRYVMDCLRRNAGAFDEPSVPWASPDTSPMAVRPATERETSPRRAAVRAAGPIHDVAAAEADPTGTSARHPAPPATRPTPRRPSRQPRAQPPIISATVTPDFAAVFASSADTANPRNALQGALLQLLASVSALSVTSPDPRWGDIHQLISQLTAIPLQNPSGRPAPSGNQPIILGLCQLIPATTRVDSGLAGHLSAFLHRMLSGTATQVGAPPAPGPGGGGGGLPATIAAKATAPRGIPLLARAAVAATAAAATGGLLALTKAPPSESGLMKVSRRASSHVSVASSALLRLGALTGDLSANRRQPPPNQPQVFNRSPPPGPHRSPVTEERHQATMTSLRKAAAEPRVFKRGKGAEHTVVAYVGHNPTESQSRTLRPNTVAIGRTVKHHLQASLNNGDYDPSSAPPMRSPSPQMLDLERTPSPPRVGLAEHFSKLPTVLQHLKDGTSPPTAPRPPRPPAPNTLKEANDALLVSQLTKKTSKAAPAPAAPAPLAADVTISRPAEKALLTPPPPPMPEHLAKPSTAAWPKSLIPDVAPAESSSPPRAAA</sequence>
<feature type="region of interest" description="Disordered" evidence="1">
    <location>
        <begin position="1424"/>
        <end position="1446"/>
    </location>
</feature>
<feature type="region of interest" description="Disordered" evidence="1">
    <location>
        <begin position="1377"/>
        <end position="1411"/>
    </location>
</feature>
<dbReference type="STRING" id="105231.A0A1Y1HQ53"/>
<gene>
    <name evidence="2" type="ORF">KFL_000180010</name>
</gene>
<feature type="region of interest" description="Disordered" evidence="1">
    <location>
        <begin position="1459"/>
        <end position="1530"/>
    </location>
</feature>
<proteinExistence type="predicted"/>
<organism evidence="2 3">
    <name type="scientific">Klebsormidium nitens</name>
    <name type="common">Green alga</name>
    <name type="synonym">Ulothrix nitens</name>
    <dbReference type="NCBI Taxonomy" id="105231"/>
    <lineage>
        <taxon>Eukaryota</taxon>
        <taxon>Viridiplantae</taxon>
        <taxon>Streptophyta</taxon>
        <taxon>Klebsormidiophyceae</taxon>
        <taxon>Klebsormidiales</taxon>
        <taxon>Klebsormidiaceae</taxon>
        <taxon>Klebsormidium</taxon>
    </lineage>
</organism>
<accession>A0A1Y1HQ53</accession>
<feature type="non-terminal residue" evidence="2">
    <location>
        <position position="1530"/>
    </location>
</feature>
<feature type="compositionally biased region" description="Low complexity" evidence="1">
    <location>
        <begin position="1518"/>
        <end position="1530"/>
    </location>
</feature>
<dbReference type="InterPro" id="IPR036397">
    <property type="entry name" value="RNaseH_sf"/>
</dbReference>
<feature type="compositionally biased region" description="Low complexity" evidence="1">
    <location>
        <begin position="433"/>
        <end position="454"/>
    </location>
</feature>